<evidence type="ECO:0000313" key="2">
    <source>
        <dbReference type="Proteomes" id="UP001163603"/>
    </source>
</evidence>
<comment type="caution">
    <text evidence="1">The sequence shown here is derived from an EMBL/GenBank/DDBJ whole genome shotgun (WGS) entry which is preliminary data.</text>
</comment>
<dbReference type="Proteomes" id="UP001163603">
    <property type="component" value="Chromosome 3"/>
</dbReference>
<dbReference type="EMBL" id="CM047738">
    <property type="protein sequence ID" value="KAJ0046448.1"/>
    <property type="molecule type" value="Genomic_DNA"/>
</dbReference>
<proteinExistence type="predicted"/>
<evidence type="ECO:0000313" key="1">
    <source>
        <dbReference type="EMBL" id="KAJ0046448.1"/>
    </source>
</evidence>
<keyword evidence="2" id="KW-1185">Reference proteome</keyword>
<gene>
    <name evidence="1" type="ORF">Pint_05386</name>
</gene>
<organism evidence="1 2">
    <name type="scientific">Pistacia integerrima</name>
    <dbReference type="NCBI Taxonomy" id="434235"/>
    <lineage>
        <taxon>Eukaryota</taxon>
        <taxon>Viridiplantae</taxon>
        <taxon>Streptophyta</taxon>
        <taxon>Embryophyta</taxon>
        <taxon>Tracheophyta</taxon>
        <taxon>Spermatophyta</taxon>
        <taxon>Magnoliopsida</taxon>
        <taxon>eudicotyledons</taxon>
        <taxon>Gunneridae</taxon>
        <taxon>Pentapetalae</taxon>
        <taxon>rosids</taxon>
        <taxon>malvids</taxon>
        <taxon>Sapindales</taxon>
        <taxon>Anacardiaceae</taxon>
        <taxon>Pistacia</taxon>
    </lineage>
</organism>
<accession>A0ACC0Z8D9</accession>
<sequence>MAPTYKKWLAENNMVMSWLVNSMNMDIGENFLAFETAKEIWDAAKETYSDIENTSEVAEIERILHDLRQGDLTVTQYFNILTCNWCQLDMYEVHNWSCTTDGLLYKKIVEKKLVYKFLLGLNKNLDKVRGRLMGAKTSPSLREAFSEV</sequence>
<name>A0ACC0Z8D9_9ROSI</name>
<protein>
    <submittedName>
        <fullName evidence="1">Uncharacterized protein</fullName>
    </submittedName>
</protein>
<reference evidence="2" key="1">
    <citation type="journal article" date="2023" name="G3 (Bethesda)">
        <title>Genome assembly and association tests identify interacting loci associated with vigor, precocity, and sex in interspecific pistachio rootstocks.</title>
        <authorList>
            <person name="Palmer W."/>
            <person name="Jacygrad E."/>
            <person name="Sagayaradj S."/>
            <person name="Cavanaugh K."/>
            <person name="Han R."/>
            <person name="Bertier L."/>
            <person name="Beede B."/>
            <person name="Kafkas S."/>
            <person name="Golino D."/>
            <person name="Preece J."/>
            <person name="Michelmore R."/>
        </authorList>
    </citation>
    <scope>NUCLEOTIDE SEQUENCE [LARGE SCALE GENOMIC DNA]</scope>
</reference>